<dbReference type="Gene3D" id="2.60.120.600">
    <property type="entry name" value="Domain of unknown function DUF1214, C-terminal domain"/>
    <property type="match status" value="1"/>
</dbReference>
<dbReference type="InterPro" id="IPR010679">
    <property type="entry name" value="DUF1254"/>
</dbReference>
<name>A0ABN2YLY2_9ACTN</name>
<dbReference type="SUPFAM" id="SSF160935">
    <property type="entry name" value="VPA0735-like"/>
    <property type="match status" value="1"/>
</dbReference>
<reference evidence="4 5" key="1">
    <citation type="journal article" date="2019" name="Int. J. Syst. Evol. Microbiol.">
        <title>The Global Catalogue of Microorganisms (GCM) 10K type strain sequencing project: providing services to taxonomists for standard genome sequencing and annotation.</title>
        <authorList>
            <consortium name="The Broad Institute Genomics Platform"/>
            <consortium name="The Broad Institute Genome Sequencing Center for Infectious Disease"/>
            <person name="Wu L."/>
            <person name="Ma J."/>
        </authorList>
    </citation>
    <scope>NUCLEOTIDE SEQUENCE [LARGE SCALE GENOMIC DNA]</scope>
    <source>
        <strain evidence="4 5">JCM 14560</strain>
    </source>
</reference>
<gene>
    <name evidence="4" type="ORF">GCM10009760_00210</name>
</gene>
<accession>A0ABN2YLY2</accession>
<evidence type="ECO:0000313" key="5">
    <source>
        <dbReference type="Proteomes" id="UP001422759"/>
    </source>
</evidence>
<dbReference type="RefSeq" id="WP_344459342.1">
    <property type="nucleotide sequence ID" value="NZ_BAAANT010000001.1"/>
</dbReference>
<dbReference type="Proteomes" id="UP001422759">
    <property type="component" value="Unassembled WGS sequence"/>
</dbReference>
<comment type="caution">
    <text evidence="4">The sequence shown here is derived from an EMBL/GenBank/DDBJ whole genome shotgun (WGS) entry which is preliminary data.</text>
</comment>
<dbReference type="InterPro" id="IPR037050">
    <property type="entry name" value="DUF1254_sf"/>
</dbReference>
<dbReference type="InterPro" id="IPR037049">
    <property type="entry name" value="DUF1214_C_sf"/>
</dbReference>
<feature type="domain" description="DUF1254" evidence="3">
    <location>
        <begin position="46"/>
        <end position="175"/>
    </location>
</feature>
<dbReference type="Pfam" id="PF06863">
    <property type="entry name" value="DUF1254"/>
    <property type="match status" value="1"/>
</dbReference>
<evidence type="ECO:0000313" key="4">
    <source>
        <dbReference type="EMBL" id="GAA2129198.1"/>
    </source>
</evidence>
<evidence type="ECO:0000259" key="3">
    <source>
        <dbReference type="Pfam" id="PF06863"/>
    </source>
</evidence>
<dbReference type="Pfam" id="PF06742">
    <property type="entry name" value="DUF1214"/>
    <property type="match status" value="1"/>
</dbReference>
<feature type="compositionally biased region" description="Basic and acidic residues" evidence="1">
    <location>
        <begin position="253"/>
        <end position="268"/>
    </location>
</feature>
<dbReference type="Gene3D" id="2.60.40.1610">
    <property type="entry name" value="Domain of unknown function DUF1254"/>
    <property type="match status" value="1"/>
</dbReference>
<feature type="domain" description="DUF1214" evidence="2">
    <location>
        <begin position="327"/>
        <end position="435"/>
    </location>
</feature>
<dbReference type="InterPro" id="IPR010621">
    <property type="entry name" value="DUF1214"/>
</dbReference>
<proteinExistence type="predicted"/>
<protein>
    <submittedName>
        <fullName evidence="4">DUF1254 domain-containing protein</fullName>
    </submittedName>
</protein>
<sequence>MTDAASAALVALAADAYVYGSALVADLTRVDTFRTRGIGSTPPTDFNRFGHSGGPTVAGAGVVPVNNDTVYSVALLDLSGGPLLLDVPDSGGAYYVLQFVDAWTNNFAYVGRRATGTAEQRLLLTPPHWHGTPPPGVGVMTCPTTVASIVGRYACDGPADLPRVRALQQRLALAPLEPGGVYAGLPQPDPGTPAELLFLERLRRWMAAFPPAAPDIEYQQRFAPLGLLDTGASPYPGAAAEWTAALAEGLAAGEDRVEQASRPPEDRPAGQPAGEWNANLHLFDYNLDQLGPGTLDDPRWRIADRRAAYLTRAVAARTGLWGNHAYEAAYASTVEDTEGGVLTGARSYTLRFDATPPVGAFWSVTVYDLPDLALVANPAGRYSVGDRTPGLVYGADGSLTLHLRHRPPADPAEAANWLPAPAGEFRPVIRMYQPGAEVLDGSYRLPGIRPR</sequence>
<organism evidence="4 5">
    <name type="scientific">Kitasatospora kazusensis</name>
    <dbReference type="NCBI Taxonomy" id="407974"/>
    <lineage>
        <taxon>Bacteria</taxon>
        <taxon>Bacillati</taxon>
        <taxon>Actinomycetota</taxon>
        <taxon>Actinomycetes</taxon>
        <taxon>Kitasatosporales</taxon>
        <taxon>Streptomycetaceae</taxon>
        <taxon>Kitasatospora</taxon>
    </lineage>
</organism>
<feature type="region of interest" description="Disordered" evidence="1">
    <location>
        <begin position="253"/>
        <end position="273"/>
    </location>
</feature>
<dbReference type="PANTHER" id="PTHR36509:SF2">
    <property type="entry name" value="BLL3101 PROTEIN"/>
    <property type="match status" value="1"/>
</dbReference>
<dbReference type="PANTHER" id="PTHR36509">
    <property type="entry name" value="BLL3101 PROTEIN"/>
    <property type="match status" value="1"/>
</dbReference>
<dbReference type="EMBL" id="BAAANT010000001">
    <property type="protein sequence ID" value="GAA2129198.1"/>
    <property type="molecule type" value="Genomic_DNA"/>
</dbReference>
<evidence type="ECO:0000256" key="1">
    <source>
        <dbReference type="SAM" id="MobiDB-lite"/>
    </source>
</evidence>
<evidence type="ECO:0000259" key="2">
    <source>
        <dbReference type="Pfam" id="PF06742"/>
    </source>
</evidence>
<keyword evidence="5" id="KW-1185">Reference proteome</keyword>